<reference evidence="1" key="2">
    <citation type="submission" date="2020-06" db="EMBL/GenBank/DDBJ databases">
        <title>Helianthus annuus Genome sequencing and assembly Release 2.</title>
        <authorList>
            <person name="Gouzy J."/>
            <person name="Langlade N."/>
            <person name="Munos S."/>
        </authorList>
    </citation>
    <scope>NUCLEOTIDE SEQUENCE</scope>
    <source>
        <tissue evidence="1">Leaves</tissue>
    </source>
</reference>
<reference evidence="1" key="1">
    <citation type="journal article" date="2017" name="Nature">
        <title>The sunflower genome provides insights into oil metabolism, flowering and Asterid evolution.</title>
        <authorList>
            <person name="Badouin H."/>
            <person name="Gouzy J."/>
            <person name="Grassa C.J."/>
            <person name="Murat F."/>
            <person name="Staton S.E."/>
            <person name="Cottret L."/>
            <person name="Lelandais-Briere C."/>
            <person name="Owens G.L."/>
            <person name="Carrere S."/>
            <person name="Mayjonade B."/>
            <person name="Legrand L."/>
            <person name="Gill N."/>
            <person name="Kane N.C."/>
            <person name="Bowers J.E."/>
            <person name="Hubner S."/>
            <person name="Bellec A."/>
            <person name="Berard A."/>
            <person name="Berges H."/>
            <person name="Blanchet N."/>
            <person name="Boniface M.C."/>
            <person name="Brunel D."/>
            <person name="Catrice O."/>
            <person name="Chaidir N."/>
            <person name="Claudel C."/>
            <person name="Donnadieu C."/>
            <person name="Faraut T."/>
            <person name="Fievet G."/>
            <person name="Helmstetter N."/>
            <person name="King M."/>
            <person name="Knapp S.J."/>
            <person name="Lai Z."/>
            <person name="Le Paslier M.C."/>
            <person name="Lippi Y."/>
            <person name="Lorenzon L."/>
            <person name="Mandel J.R."/>
            <person name="Marage G."/>
            <person name="Marchand G."/>
            <person name="Marquand E."/>
            <person name="Bret-Mestries E."/>
            <person name="Morien E."/>
            <person name="Nambeesan S."/>
            <person name="Nguyen T."/>
            <person name="Pegot-Espagnet P."/>
            <person name="Pouilly N."/>
            <person name="Raftis F."/>
            <person name="Sallet E."/>
            <person name="Schiex T."/>
            <person name="Thomas J."/>
            <person name="Vandecasteele C."/>
            <person name="Vares D."/>
            <person name="Vear F."/>
            <person name="Vautrin S."/>
            <person name="Crespi M."/>
            <person name="Mangin B."/>
            <person name="Burke J.M."/>
            <person name="Salse J."/>
            <person name="Munos S."/>
            <person name="Vincourt P."/>
            <person name="Rieseberg L.H."/>
            <person name="Langlade N.B."/>
        </authorList>
    </citation>
    <scope>NUCLEOTIDE SEQUENCE</scope>
    <source>
        <tissue evidence="1">Leaves</tissue>
    </source>
</reference>
<proteinExistence type="predicted"/>
<name>A0A9K3E1H2_HELAN</name>
<dbReference type="Gramene" id="mRNA:HanXRQr2_Chr15g0689401">
    <property type="protein sequence ID" value="mRNA:HanXRQr2_Chr15g0689401"/>
    <property type="gene ID" value="HanXRQr2_Chr15g0689401"/>
</dbReference>
<accession>A0A9K3E1H2</accession>
<evidence type="ECO:0000313" key="2">
    <source>
        <dbReference type="Proteomes" id="UP000215914"/>
    </source>
</evidence>
<organism evidence="1 2">
    <name type="scientific">Helianthus annuus</name>
    <name type="common">Common sunflower</name>
    <dbReference type="NCBI Taxonomy" id="4232"/>
    <lineage>
        <taxon>Eukaryota</taxon>
        <taxon>Viridiplantae</taxon>
        <taxon>Streptophyta</taxon>
        <taxon>Embryophyta</taxon>
        <taxon>Tracheophyta</taxon>
        <taxon>Spermatophyta</taxon>
        <taxon>Magnoliopsida</taxon>
        <taxon>eudicotyledons</taxon>
        <taxon>Gunneridae</taxon>
        <taxon>Pentapetalae</taxon>
        <taxon>asterids</taxon>
        <taxon>campanulids</taxon>
        <taxon>Asterales</taxon>
        <taxon>Asteraceae</taxon>
        <taxon>Asteroideae</taxon>
        <taxon>Heliantheae alliance</taxon>
        <taxon>Heliantheae</taxon>
        <taxon>Helianthus</taxon>
    </lineage>
</organism>
<comment type="caution">
    <text evidence="1">The sequence shown here is derived from an EMBL/GenBank/DDBJ whole genome shotgun (WGS) entry which is preliminary data.</text>
</comment>
<dbReference type="EMBL" id="MNCJ02000330">
    <property type="protein sequence ID" value="KAF5764213.1"/>
    <property type="molecule type" value="Genomic_DNA"/>
</dbReference>
<protein>
    <submittedName>
        <fullName evidence="1">Uncharacterized protein</fullName>
    </submittedName>
</protein>
<sequence length="45" mass="5296">MVVHGNNHGGIRKKMIIDHNFVFYCMNRSSLEEMSLTRKVEMEGR</sequence>
<evidence type="ECO:0000313" key="1">
    <source>
        <dbReference type="EMBL" id="KAF5764213.1"/>
    </source>
</evidence>
<gene>
    <name evidence="1" type="ORF">HanXRQr2_Chr15g0689401</name>
</gene>
<dbReference type="Proteomes" id="UP000215914">
    <property type="component" value="Unassembled WGS sequence"/>
</dbReference>
<keyword evidence="2" id="KW-1185">Reference proteome</keyword>
<dbReference type="AlphaFoldDB" id="A0A9K3E1H2"/>